<evidence type="ECO:0000313" key="3">
    <source>
        <dbReference type="Proteomes" id="UP000018320"/>
    </source>
</evidence>
<feature type="non-terminal residue" evidence="2">
    <location>
        <position position="1"/>
    </location>
</feature>
<dbReference type="PANTHER" id="PTHR11679">
    <property type="entry name" value="VESICLE PROTEIN SORTING-ASSOCIATED"/>
    <property type="match status" value="1"/>
</dbReference>
<evidence type="ECO:0000256" key="1">
    <source>
        <dbReference type="ARBA" id="ARBA00009884"/>
    </source>
</evidence>
<dbReference type="VEuPathDB" id="GiardiaDB:QR46_4329"/>
<gene>
    <name evidence="2" type="ORF">DHA2_15104</name>
</gene>
<dbReference type="Gene3D" id="3.90.830.10">
    <property type="entry name" value="Syntaxin Binding Protein 1, Chain A, domain 2"/>
    <property type="match status" value="1"/>
</dbReference>
<dbReference type="InterPro" id="IPR043127">
    <property type="entry name" value="Sec-1-like_dom3a"/>
</dbReference>
<proteinExistence type="inferred from homology"/>
<dbReference type="InterPro" id="IPR043154">
    <property type="entry name" value="Sec-1-like_dom1"/>
</dbReference>
<protein>
    <recommendedName>
        <fullName evidence="4">Sec1 family protein</fullName>
    </recommendedName>
</protein>
<sequence>VKDNILCSCMARHVSAKNISSYFHMRRFSQPVTPSTSTSLLEIIRPAYGTSIVMLVDKVTLRSLTHMCTQTEIAEHGVVSVVLIDTVESLSGAAGNPCIAYICPSNESLSTVHKIVRLSQERKLFKEFHLVFTGLVPENTVSDLATSDSSKFIQTIRVVFGAHSMLGARFALLPQEAENPYSEASILRQSDNLLNFLLSMGVEPFTVRYLSVSSAAASLAGHLHKHITLRKNLFRYNAKGLINYETKSVKRDGSIVGSKARFPPRTKPLEIIILDRRADLQSVIKQNWTLLPLLSDFELLNSETLEFCDETNTKHQFSKTSSVLFDQTYATDFFVLTMSIIPELRKYSQELSLSQGEKNAIIGICSAASTLSEYIGKINHTRISQIENSMHNDNSSEAITLLEKFFVSQGTQKGKTKQDILLHIMESDTSTAKKLLFLEIVVSLFFSLVVLITLQYNVFSIQSVLKKLQAIATKFFHAAEQANIELAQQMGAHSEKLSQHIKRLTNATSVYLINYGRQLANAFYYQWDNVETSAKTAITNRVVSATSPGQGTSLDGNMELTAYLNGHNASLQQTDPTILSQIGANYSYKPRVLSVAEAAICNLLLESDFPITSATDRSQMADVLRDSEEHQVLIYVLGGVSQSEHAALETYDYYGQFNQAARSPGLFKRRQQEVTGAVMCGLYNKLVTLASDRIVSRLSLVRDLVEDITSGQGVFLKA</sequence>
<evidence type="ECO:0008006" key="4">
    <source>
        <dbReference type="Google" id="ProtNLM"/>
    </source>
</evidence>
<reference evidence="2 3" key="2">
    <citation type="journal article" date="2013" name="Genome Biol. Evol.">
        <title>Genome sequencing of Giardia lamblia genotypes A2 and B isolates (DH and GS) and comparative analysis with the genomes of genotypes A1 and E (WB and Pig).</title>
        <authorList>
            <person name="Adam R.D."/>
            <person name="Dahlstrom E.W."/>
            <person name="Martens C.A."/>
            <person name="Bruno D.P."/>
            <person name="Barbian K.D."/>
            <person name="Ricklefs S.M."/>
            <person name="Hernandez M.M."/>
            <person name="Narla N.P."/>
            <person name="Patel R.B."/>
            <person name="Porcella S.F."/>
            <person name="Nash T.E."/>
        </authorList>
    </citation>
    <scope>NUCLEOTIDE SEQUENCE [LARGE SCALE GENOMIC DNA]</scope>
    <source>
        <strain evidence="2 3">DH</strain>
    </source>
</reference>
<dbReference type="Pfam" id="PF00995">
    <property type="entry name" value="Sec1"/>
    <property type="match status" value="1"/>
</dbReference>
<reference evidence="3" key="1">
    <citation type="submission" date="2012-02" db="EMBL/GenBank/DDBJ databases">
        <title>Genome sequencing of Giardia lamblia Genotypes A2 and B isolates (DH and GS) and comparative analysis with the genomes of Genotypes A1 and E (WB and Pig).</title>
        <authorList>
            <person name="Adam R."/>
            <person name="Dahlstrom E."/>
            <person name="Martens C."/>
            <person name="Bruno D."/>
            <person name="Barbian K."/>
            <person name="Porcella S.F."/>
            <person name="Nash T."/>
        </authorList>
    </citation>
    <scope>NUCLEOTIDE SEQUENCE</scope>
    <source>
        <strain evidence="3">DH</strain>
    </source>
</reference>
<dbReference type="VEuPathDB" id="GiardiaDB:GL50581_3164"/>
<dbReference type="Proteomes" id="UP000018320">
    <property type="component" value="Unassembled WGS sequence"/>
</dbReference>
<dbReference type="SUPFAM" id="SSF56815">
    <property type="entry name" value="Sec1/munc18-like (SM) proteins"/>
    <property type="match status" value="1"/>
</dbReference>
<dbReference type="VEuPathDB" id="GiardiaDB:GL50803_0015104"/>
<dbReference type="InterPro" id="IPR027482">
    <property type="entry name" value="Sec1-like_dom2"/>
</dbReference>
<dbReference type="InterPro" id="IPR001619">
    <property type="entry name" value="Sec1-like"/>
</dbReference>
<organism evidence="2 3">
    <name type="scientific">Giardia intestinalis</name>
    <name type="common">Giardia lamblia</name>
    <dbReference type="NCBI Taxonomy" id="5741"/>
    <lineage>
        <taxon>Eukaryota</taxon>
        <taxon>Metamonada</taxon>
        <taxon>Diplomonadida</taxon>
        <taxon>Hexamitidae</taxon>
        <taxon>Giardiinae</taxon>
        <taxon>Giardia</taxon>
    </lineage>
</organism>
<dbReference type="EMBL" id="AHGT01000079">
    <property type="protein sequence ID" value="ESU35517.1"/>
    <property type="molecule type" value="Genomic_DNA"/>
</dbReference>
<comment type="caution">
    <text evidence="2">The sequence shown here is derived from an EMBL/GenBank/DDBJ whole genome shotgun (WGS) entry which is preliminary data.</text>
</comment>
<name>V6TAQ6_GIAIN</name>
<dbReference type="VEuPathDB" id="GiardiaDB:DHA2_15104"/>
<comment type="similarity">
    <text evidence="1">Belongs to the STXBP/unc-18/SEC1 family.</text>
</comment>
<accession>V6TAQ6</accession>
<dbReference type="InterPro" id="IPR036045">
    <property type="entry name" value="Sec1-like_sf"/>
</dbReference>
<dbReference type="GO" id="GO:0016192">
    <property type="term" value="P:vesicle-mediated transport"/>
    <property type="evidence" value="ECO:0007669"/>
    <property type="project" value="InterPro"/>
</dbReference>
<dbReference type="Gene3D" id="3.40.50.2060">
    <property type="match status" value="1"/>
</dbReference>
<dbReference type="AlphaFoldDB" id="V6TAQ6"/>
<dbReference type="Gene3D" id="3.40.50.1910">
    <property type="match status" value="1"/>
</dbReference>
<evidence type="ECO:0000313" key="2">
    <source>
        <dbReference type="EMBL" id="ESU35517.1"/>
    </source>
</evidence>
<dbReference type="Gene3D" id="1.25.40.60">
    <property type="match status" value="1"/>
</dbReference>